<accession>A0A0D7K4C7</accession>
<keyword evidence="2" id="KW-1133">Transmembrane helix</keyword>
<dbReference type="STRING" id="80878.RP29_19665"/>
<evidence type="ECO:0000256" key="1">
    <source>
        <dbReference type="SAM" id="MobiDB-lite"/>
    </source>
</evidence>
<dbReference type="EMBL" id="JXYQ01000093">
    <property type="protein sequence ID" value="KJA08854.1"/>
    <property type="molecule type" value="Genomic_DNA"/>
</dbReference>
<name>A0A0D7K4C7_9BURK</name>
<evidence type="ECO:0000313" key="3">
    <source>
        <dbReference type="EMBL" id="KJA08854.1"/>
    </source>
</evidence>
<comment type="caution">
    <text evidence="3">The sequence shown here is derived from an EMBL/GenBank/DDBJ whole genome shotgun (WGS) entry which is preliminary data.</text>
</comment>
<reference evidence="3 4" key="1">
    <citation type="submission" date="2014-12" db="EMBL/GenBank/DDBJ databases">
        <title>Isolation of bacteria from lake water.</title>
        <authorList>
            <person name="Sheng K.-Y."/>
            <person name="Chin P.-S."/>
            <person name="Chan K.-G."/>
            <person name="Tan G.S."/>
        </authorList>
    </citation>
    <scope>NUCLEOTIDE SEQUENCE [LARGE SCALE GENOMIC DNA]</scope>
    <source>
        <strain evidence="3 4">KY4</strain>
    </source>
</reference>
<feature type="region of interest" description="Disordered" evidence="1">
    <location>
        <begin position="74"/>
        <end position="108"/>
    </location>
</feature>
<feature type="transmembrane region" description="Helical" evidence="2">
    <location>
        <begin position="28"/>
        <end position="49"/>
    </location>
</feature>
<keyword evidence="2" id="KW-0472">Membrane</keyword>
<evidence type="ECO:0000313" key="4">
    <source>
        <dbReference type="Proteomes" id="UP000032566"/>
    </source>
</evidence>
<dbReference type="OrthoDB" id="8565731at2"/>
<dbReference type="RefSeq" id="WP_044402872.1">
    <property type="nucleotide sequence ID" value="NZ_JXYQ01000093.1"/>
</dbReference>
<protein>
    <recommendedName>
        <fullName evidence="5">Transmembrane protein</fullName>
    </recommendedName>
</protein>
<evidence type="ECO:0000256" key="2">
    <source>
        <dbReference type="SAM" id="Phobius"/>
    </source>
</evidence>
<keyword evidence="2" id="KW-0812">Transmembrane</keyword>
<keyword evidence="4" id="KW-1185">Reference proteome</keyword>
<organism evidence="3 4">
    <name type="scientific">Acidovorax temperans</name>
    <dbReference type="NCBI Taxonomy" id="80878"/>
    <lineage>
        <taxon>Bacteria</taxon>
        <taxon>Pseudomonadati</taxon>
        <taxon>Pseudomonadota</taxon>
        <taxon>Betaproteobacteria</taxon>
        <taxon>Burkholderiales</taxon>
        <taxon>Comamonadaceae</taxon>
        <taxon>Acidovorax</taxon>
    </lineage>
</organism>
<sequence length="108" mass="11242">MYLVLIAWLYVVLMMAVAEATSPMGTLLGAVMTFVLYGLLPMGIVGYILGTPSRKRAIKAREMAEQAAYEEAQAQAAAAPASTAPDAGGQPPAATEQCRVAPMGKEPG</sequence>
<dbReference type="AlphaFoldDB" id="A0A0D7K4C7"/>
<dbReference type="Proteomes" id="UP000032566">
    <property type="component" value="Unassembled WGS sequence"/>
</dbReference>
<evidence type="ECO:0008006" key="5">
    <source>
        <dbReference type="Google" id="ProtNLM"/>
    </source>
</evidence>
<proteinExistence type="predicted"/>
<gene>
    <name evidence="3" type="ORF">RP29_19665</name>
</gene>
<feature type="compositionally biased region" description="Low complexity" evidence="1">
    <location>
        <begin position="74"/>
        <end position="84"/>
    </location>
</feature>